<dbReference type="Gene3D" id="3.30.160.380">
    <property type="entry name" value="Dicer dimerisation domain"/>
    <property type="match status" value="1"/>
</dbReference>
<evidence type="ECO:0000256" key="2">
    <source>
        <dbReference type="ARBA" id="ARBA00022741"/>
    </source>
</evidence>
<dbReference type="CDD" id="cd00593">
    <property type="entry name" value="RIBOc"/>
    <property type="match status" value="2"/>
</dbReference>
<dbReference type="SUPFAM" id="SSF54768">
    <property type="entry name" value="dsRNA-binding domain-like"/>
    <property type="match status" value="1"/>
</dbReference>
<accession>A0AAF1BG09</accession>
<reference evidence="10" key="1">
    <citation type="submission" date="2023-10" db="EMBL/GenBank/DDBJ databases">
        <authorList>
            <person name="Noh H."/>
        </authorList>
    </citation>
    <scope>NUCLEOTIDE SEQUENCE</scope>
    <source>
        <strain evidence="10">DUCC4014</strain>
    </source>
</reference>
<evidence type="ECO:0000259" key="8">
    <source>
        <dbReference type="PROSITE" id="PS50142"/>
    </source>
</evidence>
<dbReference type="GeneID" id="87805788"/>
<dbReference type="GO" id="GO:0005737">
    <property type="term" value="C:cytoplasm"/>
    <property type="evidence" value="ECO:0007669"/>
    <property type="project" value="TreeGrafter"/>
</dbReference>
<dbReference type="PROSITE" id="PS51327">
    <property type="entry name" value="DICER_DSRBF"/>
    <property type="match status" value="1"/>
</dbReference>
<feature type="domain" description="RNase III" evidence="8">
    <location>
        <begin position="693"/>
        <end position="829"/>
    </location>
</feature>
<feature type="domain" description="RNase III" evidence="8">
    <location>
        <begin position="466"/>
        <end position="625"/>
    </location>
</feature>
<feature type="region of interest" description="Disordered" evidence="7">
    <location>
        <begin position="128"/>
        <end position="175"/>
    </location>
</feature>
<feature type="compositionally biased region" description="Polar residues" evidence="7">
    <location>
        <begin position="1"/>
        <end position="12"/>
    </location>
</feature>
<dbReference type="GO" id="GO:0004386">
    <property type="term" value="F:helicase activity"/>
    <property type="evidence" value="ECO:0007669"/>
    <property type="project" value="UniProtKB-KW"/>
</dbReference>
<dbReference type="SMART" id="SM00535">
    <property type="entry name" value="RIBOc"/>
    <property type="match status" value="2"/>
</dbReference>
<feature type="compositionally biased region" description="Polar residues" evidence="7">
    <location>
        <begin position="22"/>
        <end position="36"/>
    </location>
</feature>
<proteinExistence type="predicted"/>
<dbReference type="SUPFAM" id="SSF69065">
    <property type="entry name" value="RNase III domain-like"/>
    <property type="match status" value="2"/>
</dbReference>
<dbReference type="EMBL" id="CP086715">
    <property type="protein sequence ID" value="WOO79001.1"/>
    <property type="molecule type" value="Genomic_DNA"/>
</dbReference>
<dbReference type="GO" id="GO:0003723">
    <property type="term" value="F:RNA binding"/>
    <property type="evidence" value="ECO:0007669"/>
    <property type="project" value="UniProtKB-UniRule"/>
</dbReference>
<dbReference type="GO" id="GO:0005524">
    <property type="term" value="F:ATP binding"/>
    <property type="evidence" value="ECO:0007669"/>
    <property type="project" value="UniProtKB-KW"/>
</dbReference>
<evidence type="ECO:0000256" key="6">
    <source>
        <dbReference type="PROSITE-ProRule" id="PRU00657"/>
    </source>
</evidence>
<evidence type="ECO:0000313" key="11">
    <source>
        <dbReference type="Proteomes" id="UP000827549"/>
    </source>
</evidence>
<dbReference type="InterPro" id="IPR000999">
    <property type="entry name" value="RNase_III_dom"/>
</dbReference>
<keyword evidence="2" id="KW-0547">Nucleotide-binding</keyword>
<dbReference type="Pfam" id="PF03368">
    <property type="entry name" value="Dicer_dimer"/>
    <property type="match status" value="1"/>
</dbReference>
<feature type="compositionally biased region" description="Polar residues" evidence="7">
    <location>
        <begin position="143"/>
        <end position="155"/>
    </location>
</feature>
<gene>
    <name evidence="10" type="primary">DCL1</name>
    <name evidence="10" type="ORF">LOC62_02G002541</name>
</gene>
<dbReference type="RefSeq" id="XP_062625033.1">
    <property type="nucleotide sequence ID" value="XM_062769049.1"/>
</dbReference>
<dbReference type="Pfam" id="PF00636">
    <property type="entry name" value="Ribonuclease_3"/>
    <property type="match status" value="2"/>
</dbReference>
<dbReference type="GO" id="GO:0004525">
    <property type="term" value="F:ribonuclease III activity"/>
    <property type="evidence" value="ECO:0007669"/>
    <property type="project" value="InterPro"/>
</dbReference>
<evidence type="ECO:0000259" key="9">
    <source>
        <dbReference type="PROSITE" id="PS51327"/>
    </source>
</evidence>
<evidence type="ECO:0000256" key="4">
    <source>
        <dbReference type="ARBA" id="ARBA00022806"/>
    </source>
</evidence>
<keyword evidence="3" id="KW-0378">Hydrolase</keyword>
<dbReference type="InterPro" id="IPR038248">
    <property type="entry name" value="Dicer_dimer_sf"/>
</dbReference>
<keyword evidence="6" id="KW-0694">RNA-binding</keyword>
<evidence type="ECO:0000256" key="7">
    <source>
        <dbReference type="SAM" id="MobiDB-lite"/>
    </source>
</evidence>
<dbReference type="PANTHER" id="PTHR14950:SF37">
    <property type="entry name" value="ENDORIBONUCLEASE DICER"/>
    <property type="match status" value="1"/>
</dbReference>
<evidence type="ECO:0000256" key="1">
    <source>
        <dbReference type="ARBA" id="ARBA00022737"/>
    </source>
</evidence>
<keyword evidence="11" id="KW-1185">Reference proteome</keyword>
<organism evidence="10 11">
    <name type="scientific">Vanrija pseudolonga</name>
    <dbReference type="NCBI Taxonomy" id="143232"/>
    <lineage>
        <taxon>Eukaryota</taxon>
        <taxon>Fungi</taxon>
        <taxon>Dikarya</taxon>
        <taxon>Basidiomycota</taxon>
        <taxon>Agaricomycotina</taxon>
        <taxon>Tremellomycetes</taxon>
        <taxon>Trichosporonales</taxon>
        <taxon>Trichosporonaceae</taxon>
        <taxon>Vanrija</taxon>
    </lineage>
</organism>
<dbReference type="GO" id="GO:0005634">
    <property type="term" value="C:nucleus"/>
    <property type="evidence" value="ECO:0007669"/>
    <property type="project" value="TreeGrafter"/>
</dbReference>
<dbReference type="AlphaFoldDB" id="A0AAF1BG09"/>
<dbReference type="GO" id="GO:0030422">
    <property type="term" value="P:siRNA processing"/>
    <property type="evidence" value="ECO:0007669"/>
    <property type="project" value="TreeGrafter"/>
</dbReference>
<sequence>MSKRNSPAGTDSPSKRARPLSIQKSRLVTTQQPHPRVTPQNATTLLSLYVGSLRNNLSVHNARYTFEGSAPNGVEGHQKCTVLLPFNSPVREATSDDFFPNKQGAKRSAAINAINALIAAGEISQELIPTPANPTKKGPPGQAQESNGHNASTPIDNGGPKPIVPAKPPPTSGEDEYPYYASPKFWAECPPVSSAEKLYTAVITVAFDDPHATELAGECRPLLLLTSRPLPGLDISNKRASPIELDITQFGFATTAILSAAQPITVDEGQVDRAFEFTRRLLRATLNKGLDGEIEETRYLVVPLRRGLEPTPNITADDIAWDEVNRIEGELFTPIDLDDRTALLQQLEDAVISTPNNEFGRRFFAVGLRTELSPRSKVPGKETTFWQEKLEAIGKGWQLGEAESLKYPNQPLLEGDHYIGPKNGGLIGSVWQGPKCRGHILIPELYTRHFLNASVLRTASILPAMLTELEDELLADEMNEEFFNGALKTSLAREATTCPGSRPFAGQAALNYERLELLGDTILKLIVTVDTYISSSSWHGTEGDMTDLRHRMVSNKALQASLIKAGIVPYIRMTVRRGRAFLPPGWIVENSIGLVEATPTTQTLGDKSVADVAEALIGAAYLSNGRSIQAAIDAMHALCVPIKLRQWSQLAEFTRDKTAVGRPLTLLGYKFKHPAEGRIIMVRGWFRTPSRAHTAQSHTNDPVGKSQFERCEFLGDGLIDYLTVDEIYHSHPDLGPAPMTHMKHSRVSNAAFGAFLVFSGLSDQFTEMDKPTMLQLQKVERELKKAKDAADAERAAGKQNHEFWATVRQHKWVGDTVEAVFGAILEDSGFDLEVARKLYDEYLRPFVDLYAVPPIAHSNHPKSVLLELLAKEGCQGYTIDRLGEVPGKSQVYAASVSIHGTVMARAEGPSPDVAIRIACDRAFKPVKARLDKLCTCGKT</sequence>
<protein>
    <submittedName>
        <fullName evidence="10">Dicer-like protein 1</fullName>
    </submittedName>
</protein>
<dbReference type="Proteomes" id="UP000827549">
    <property type="component" value="Chromosome 2"/>
</dbReference>
<evidence type="ECO:0000256" key="5">
    <source>
        <dbReference type="ARBA" id="ARBA00022840"/>
    </source>
</evidence>
<name>A0AAF1BG09_9TREE</name>
<keyword evidence="5" id="KW-0067">ATP-binding</keyword>
<dbReference type="PROSITE" id="PS50142">
    <property type="entry name" value="RNASE_3_2"/>
    <property type="match status" value="2"/>
</dbReference>
<evidence type="ECO:0000313" key="10">
    <source>
        <dbReference type="EMBL" id="WOO79001.1"/>
    </source>
</evidence>
<feature type="domain" description="Dicer dsRNA-binding fold" evidence="9">
    <location>
        <begin position="42"/>
        <end position="137"/>
    </location>
</feature>
<feature type="region of interest" description="Disordered" evidence="7">
    <location>
        <begin position="1"/>
        <end position="36"/>
    </location>
</feature>
<keyword evidence="1" id="KW-0677">Repeat</keyword>
<dbReference type="InterPro" id="IPR005034">
    <property type="entry name" value="Dicer_dimerisation"/>
</dbReference>
<evidence type="ECO:0000256" key="3">
    <source>
        <dbReference type="ARBA" id="ARBA00022801"/>
    </source>
</evidence>
<keyword evidence="4" id="KW-0347">Helicase</keyword>
<dbReference type="Gene3D" id="1.10.1520.10">
    <property type="entry name" value="Ribonuclease III domain"/>
    <property type="match status" value="2"/>
</dbReference>
<feature type="compositionally biased region" description="Pro residues" evidence="7">
    <location>
        <begin position="162"/>
        <end position="171"/>
    </location>
</feature>
<dbReference type="PANTHER" id="PTHR14950">
    <property type="entry name" value="DICER-RELATED"/>
    <property type="match status" value="1"/>
</dbReference>
<dbReference type="InterPro" id="IPR036389">
    <property type="entry name" value="RNase_III_sf"/>
</dbReference>